<organism evidence="1 2">
    <name type="scientific">Bacillus wiedmannii</name>
    <dbReference type="NCBI Taxonomy" id="1890302"/>
    <lineage>
        <taxon>Bacteria</taxon>
        <taxon>Bacillati</taxon>
        <taxon>Bacillota</taxon>
        <taxon>Bacilli</taxon>
        <taxon>Bacillales</taxon>
        <taxon>Bacillaceae</taxon>
        <taxon>Bacillus</taxon>
        <taxon>Bacillus cereus group</taxon>
    </lineage>
</organism>
<dbReference type="AlphaFoldDB" id="A0A2C4Q383"/>
<keyword evidence="1" id="KW-0378">Hydrolase</keyword>
<gene>
    <name evidence="1" type="ORF">COF57_18275</name>
</gene>
<name>A0A2C4Q383_9BACI</name>
<dbReference type="GO" id="GO:0016787">
    <property type="term" value="F:hydrolase activity"/>
    <property type="evidence" value="ECO:0007669"/>
    <property type="project" value="UniProtKB-KW"/>
</dbReference>
<evidence type="ECO:0000313" key="2">
    <source>
        <dbReference type="Proteomes" id="UP000223364"/>
    </source>
</evidence>
<reference evidence="1 2" key="1">
    <citation type="submission" date="2017-09" db="EMBL/GenBank/DDBJ databases">
        <title>Large-scale bioinformatics analysis of Bacillus genomes uncovers conserved roles of natural products in bacterial physiology.</title>
        <authorList>
            <consortium name="Agbiome Team Llc"/>
            <person name="Bleich R.M."/>
            <person name="Grubbs K.J."/>
            <person name="Santa Maria K.C."/>
            <person name="Allen S.E."/>
            <person name="Farag S."/>
            <person name="Shank E.A."/>
            <person name="Bowers A."/>
        </authorList>
    </citation>
    <scope>NUCLEOTIDE SEQUENCE [LARGE SCALE GENOMIC DNA]</scope>
    <source>
        <strain evidence="1 2">AFS044295</strain>
    </source>
</reference>
<protein>
    <submittedName>
        <fullName evidence="1">ATP F0F1 synthase subunit alpha</fullName>
        <ecNumber evidence="1">3.6.3.14</ecNumber>
    </submittedName>
</protein>
<proteinExistence type="predicted"/>
<evidence type="ECO:0000313" key="1">
    <source>
        <dbReference type="EMBL" id="PHD59000.1"/>
    </source>
</evidence>
<dbReference type="EMBL" id="NUSP01000014">
    <property type="protein sequence ID" value="PHD59000.1"/>
    <property type="molecule type" value="Genomic_DNA"/>
</dbReference>
<accession>A0A2C4Q383</accession>
<sequence length="213" mass="24104">MKKVILAGALGIAALAGTNLPGLEAAQASAAVESNMLTIEGRVMEITGDNIYIEVKESNKDIDNTNRFSIVTSSIHSNVKVGDYIKAMGSKMRVFEDYMIAQSVEKVQGTDTLHQGKYLDYVFAYEYEIGHITKIGNFQSRDYVTVQFNGKDGIQKKDINVYLTKGQKFNVGDKVKVQMEYAERDTDWWVTDEIEKVNDFQTQTLNDDQWVWF</sequence>
<comment type="caution">
    <text evidence="1">The sequence shown here is derived from an EMBL/GenBank/DDBJ whole genome shotgun (WGS) entry which is preliminary data.</text>
</comment>
<dbReference type="EC" id="3.6.3.14" evidence="1"/>
<dbReference type="Proteomes" id="UP000223364">
    <property type="component" value="Unassembled WGS sequence"/>
</dbReference>